<evidence type="ECO:0000313" key="2">
    <source>
        <dbReference type="Proteomes" id="UP000887561"/>
    </source>
</evidence>
<accession>A0A915LTF6</accession>
<dbReference type="AlphaFoldDB" id="A0A915LTF6"/>
<name>A0A915LTF6_MELJA</name>
<feature type="region of interest" description="Disordered" evidence="1">
    <location>
        <begin position="52"/>
        <end position="85"/>
    </location>
</feature>
<dbReference type="Proteomes" id="UP000887561">
    <property type="component" value="Unplaced"/>
</dbReference>
<evidence type="ECO:0000313" key="3">
    <source>
        <dbReference type="WBParaSite" id="scaffold18697_cov269.g19005"/>
    </source>
</evidence>
<evidence type="ECO:0000256" key="1">
    <source>
        <dbReference type="SAM" id="MobiDB-lite"/>
    </source>
</evidence>
<proteinExistence type="predicted"/>
<organism evidence="2 3">
    <name type="scientific">Meloidogyne javanica</name>
    <name type="common">Root-knot nematode worm</name>
    <dbReference type="NCBI Taxonomy" id="6303"/>
    <lineage>
        <taxon>Eukaryota</taxon>
        <taxon>Metazoa</taxon>
        <taxon>Ecdysozoa</taxon>
        <taxon>Nematoda</taxon>
        <taxon>Chromadorea</taxon>
        <taxon>Rhabditida</taxon>
        <taxon>Tylenchina</taxon>
        <taxon>Tylenchomorpha</taxon>
        <taxon>Tylenchoidea</taxon>
        <taxon>Meloidogynidae</taxon>
        <taxon>Meloidogyninae</taxon>
        <taxon>Meloidogyne</taxon>
        <taxon>Meloidogyne incognita group</taxon>
    </lineage>
</organism>
<sequence>MLSYIQLFKRITDLEKWLNEIGHQNNFDIEENTNKLICKICGAKLKPYKKSTIEEHHKTDKHRKFDNSDYPSQYTPSEEADVSQQPNFSHLQYREHAIHNPYAGNPLFHDTHSGVYRNTERRTDLENWLNKIGHQNNFDIEISLKRASHVLRHIQNKKHRENFKKGKNLKYIGYLLTKNEENKNKQEAELAPLPESLPYPEYAYEASDFYDYGYPSGYGDQTSDFYQPVTFTGNPPEFSFHHNLSEEEYQRQLEQA</sequence>
<reference evidence="3" key="1">
    <citation type="submission" date="2022-11" db="UniProtKB">
        <authorList>
            <consortium name="WormBaseParasite"/>
        </authorList>
    </citation>
    <scope>IDENTIFICATION</scope>
</reference>
<protein>
    <submittedName>
        <fullName evidence="3">Uncharacterized protein</fullName>
    </submittedName>
</protein>
<keyword evidence="2" id="KW-1185">Reference proteome</keyword>
<feature type="compositionally biased region" description="Polar residues" evidence="1">
    <location>
        <begin position="69"/>
        <end position="85"/>
    </location>
</feature>
<dbReference type="WBParaSite" id="scaffold18697_cov269.g19005">
    <property type="protein sequence ID" value="scaffold18697_cov269.g19005"/>
    <property type="gene ID" value="scaffold18697_cov269.g19005"/>
</dbReference>
<feature type="compositionally biased region" description="Basic and acidic residues" evidence="1">
    <location>
        <begin position="52"/>
        <end position="67"/>
    </location>
</feature>